<protein>
    <submittedName>
        <fullName evidence="1">Uncharacterized protein</fullName>
    </submittedName>
</protein>
<dbReference type="RefSeq" id="WP_344480381.1">
    <property type="nucleotide sequence ID" value="NZ_BAAASB010000014.1"/>
</dbReference>
<accession>A0ABW0AK19</accession>
<evidence type="ECO:0000313" key="1">
    <source>
        <dbReference type="EMBL" id="MFC5154053.1"/>
    </source>
</evidence>
<organism evidence="1 2">
    <name type="scientific">Streptomyces amakusaensis</name>
    <dbReference type="NCBI Taxonomy" id="67271"/>
    <lineage>
        <taxon>Bacteria</taxon>
        <taxon>Bacillati</taxon>
        <taxon>Actinomycetota</taxon>
        <taxon>Actinomycetes</taxon>
        <taxon>Kitasatosporales</taxon>
        <taxon>Streptomycetaceae</taxon>
        <taxon>Streptomyces</taxon>
    </lineage>
</organism>
<reference evidence="2" key="1">
    <citation type="journal article" date="2019" name="Int. J. Syst. Evol. Microbiol.">
        <title>The Global Catalogue of Microorganisms (GCM) 10K type strain sequencing project: providing services to taxonomists for standard genome sequencing and annotation.</title>
        <authorList>
            <consortium name="The Broad Institute Genomics Platform"/>
            <consortium name="The Broad Institute Genome Sequencing Center for Infectious Disease"/>
            <person name="Wu L."/>
            <person name="Ma J."/>
        </authorList>
    </citation>
    <scope>NUCLEOTIDE SEQUENCE [LARGE SCALE GENOMIC DNA]</scope>
    <source>
        <strain evidence="2">PCU 266</strain>
    </source>
</reference>
<keyword evidence="2" id="KW-1185">Reference proteome</keyword>
<dbReference type="Proteomes" id="UP001596160">
    <property type="component" value="Unassembled WGS sequence"/>
</dbReference>
<evidence type="ECO:0000313" key="2">
    <source>
        <dbReference type="Proteomes" id="UP001596160"/>
    </source>
</evidence>
<dbReference type="EMBL" id="JBHSKP010000013">
    <property type="protein sequence ID" value="MFC5154053.1"/>
    <property type="molecule type" value="Genomic_DNA"/>
</dbReference>
<gene>
    <name evidence="1" type="ORF">ACFPRH_20165</name>
</gene>
<name>A0ABW0AK19_9ACTN</name>
<comment type="caution">
    <text evidence="1">The sequence shown here is derived from an EMBL/GenBank/DDBJ whole genome shotgun (WGS) entry which is preliminary data.</text>
</comment>
<sequence length="239" mass="26368">MPHAVDFRLDDFEAATEQVGEAFWQHIEIHETDFTGLAEHHTPDGQHSYYVLHDGSATWGIPGEPQIVALHIQRDTSTRVFRFQHAILPLPGMAQSWLIARGCSKEGTRLLPDARTASADDTTRALEERLMGDGGGDHFALLTSYTDDTSDTPEITVLLHAVNEQEPLPFRVLLERIDTTSRTHTLREGAFRTYAEATIWWEAHWSGEAPELPALPAGTPIAALPAVAVPASPPPGRTR</sequence>
<proteinExistence type="predicted"/>